<dbReference type="Gene3D" id="6.10.140.1430">
    <property type="match status" value="1"/>
</dbReference>
<sequence length="252" mass="26918">MHLRSGGAECSFGEGELIKNIVLLQTGDGPCSGGDGCSGAYQGLQLLPCYRGGQGPGGEAQEKAAEAEEEAKEASESWAEWAKDKISQNLRLKQEKQASDSATETADKSQDTAEEAASGAGQYSAEKADEVKKRPRKLLPESGRSKGEGGWRDREGGRGKEKVAEKAREVKEKAAQKAEEAKEKAYHKTEEAKEAAKEKGAKAEESVSWAKEKAKESFDAGKAKAGETLEKAKERIEAAKENIGGRGGDEEL</sequence>
<name>A0A438KKN2_VITVI</name>
<comment type="caution">
    <text evidence="2">The sequence shown here is derived from an EMBL/GenBank/DDBJ whole genome shotgun (WGS) entry which is preliminary data.</text>
</comment>
<dbReference type="SUPFAM" id="SSF47162">
    <property type="entry name" value="Apolipoprotein"/>
    <property type="match status" value="1"/>
</dbReference>
<dbReference type="PANTHER" id="PTHR47372:SF5">
    <property type="entry name" value="LATE EMBRYOGENESIS ABUNDANT PROTEIN (LEA) FAMILY PROTEIN"/>
    <property type="match status" value="1"/>
</dbReference>
<accession>A0A438KKN2</accession>
<dbReference type="AlphaFoldDB" id="A0A438KKN2"/>
<protein>
    <submittedName>
        <fullName evidence="2">Late embryogenesis abundant protein D-29</fullName>
    </submittedName>
</protein>
<dbReference type="EMBL" id="QGNW01000004">
    <property type="protein sequence ID" value="RVX21774.1"/>
    <property type="molecule type" value="Genomic_DNA"/>
</dbReference>
<dbReference type="Proteomes" id="UP000288805">
    <property type="component" value="Unassembled WGS sequence"/>
</dbReference>
<evidence type="ECO:0000313" key="3">
    <source>
        <dbReference type="Proteomes" id="UP000288805"/>
    </source>
</evidence>
<dbReference type="OrthoDB" id="1752233at2759"/>
<evidence type="ECO:0000313" key="2">
    <source>
        <dbReference type="EMBL" id="RVX21774.1"/>
    </source>
</evidence>
<evidence type="ECO:0000256" key="1">
    <source>
        <dbReference type="SAM" id="MobiDB-lite"/>
    </source>
</evidence>
<proteinExistence type="predicted"/>
<reference evidence="2 3" key="1">
    <citation type="journal article" date="2018" name="PLoS Genet.">
        <title>Population sequencing reveals clonal diversity and ancestral inbreeding in the grapevine cultivar Chardonnay.</title>
        <authorList>
            <person name="Roach M.J."/>
            <person name="Johnson D.L."/>
            <person name="Bohlmann J."/>
            <person name="van Vuuren H.J."/>
            <person name="Jones S.J."/>
            <person name="Pretorius I.S."/>
            <person name="Schmidt S.A."/>
            <person name="Borneman A.R."/>
        </authorList>
    </citation>
    <scope>NUCLEOTIDE SEQUENCE [LARGE SCALE GENOMIC DNA]</scope>
    <source>
        <strain evidence="3">cv. Chardonnay</strain>
        <tissue evidence="2">Leaf</tissue>
    </source>
</reference>
<feature type="region of interest" description="Disordered" evidence="1">
    <location>
        <begin position="53"/>
        <end position="229"/>
    </location>
</feature>
<organism evidence="2 3">
    <name type="scientific">Vitis vinifera</name>
    <name type="common">Grape</name>
    <dbReference type="NCBI Taxonomy" id="29760"/>
    <lineage>
        <taxon>Eukaryota</taxon>
        <taxon>Viridiplantae</taxon>
        <taxon>Streptophyta</taxon>
        <taxon>Embryophyta</taxon>
        <taxon>Tracheophyta</taxon>
        <taxon>Spermatophyta</taxon>
        <taxon>Magnoliopsida</taxon>
        <taxon>eudicotyledons</taxon>
        <taxon>Gunneridae</taxon>
        <taxon>Pentapetalae</taxon>
        <taxon>rosids</taxon>
        <taxon>Vitales</taxon>
        <taxon>Vitaceae</taxon>
        <taxon>Viteae</taxon>
        <taxon>Vitis</taxon>
    </lineage>
</organism>
<dbReference type="PANTHER" id="PTHR47372">
    <property type="entry name" value="DAUER UP-REGULATED-RELATED"/>
    <property type="match status" value="1"/>
</dbReference>
<feature type="compositionally biased region" description="Basic and acidic residues" evidence="1">
    <location>
        <begin position="143"/>
        <end position="229"/>
    </location>
</feature>
<feature type="compositionally biased region" description="Basic and acidic residues" evidence="1">
    <location>
        <begin position="81"/>
        <end position="98"/>
    </location>
</feature>
<gene>
    <name evidence="2" type="primary">LEA29_0</name>
    <name evidence="2" type="ORF">CK203_001636</name>
</gene>